<evidence type="ECO:0000313" key="5">
    <source>
        <dbReference type="EMBL" id="KAF8482908.1"/>
    </source>
</evidence>
<dbReference type="CDD" id="cd22448">
    <property type="entry name" value="KH-I_ScSCP160_rpt3"/>
    <property type="match status" value="1"/>
</dbReference>
<sequence length="1240" mass="133161">MDAAALTRLHHLEGAPDPFPSEAFPVPVSKPQKIAPLDTDSQEAFPSLAPSPVAVSKPVISAWGTPTGPRLAAHTPQVTESFTLSAIDLSSAGRDGKPITLGEVMKQVMANHKIKIEASTNQKTRQTTFHLKADSRKELEKAKRSLLASLSPLVSIVVDAPTSTIAAIIGSKGATLKQIRDQTSVKIDIPRRESVTVSGGNGIADGSSPHASGAPSPVPADDDDEPTVPITVTGPQLLAFEARDLIKQIITSKRARTTQHVRDIPSHIVPFVKARYSAFVEAAEGGDVELALKSAEREVSVSGDREVVLRVIEAVKSTITAVSASLTSVKIPLPKRQHRLLVGNVIGEILASSKCVVTVPPPEDATEEVVVWGKAEDLGNGVTVVLSRANSQYIHEFPLPGPIALSRQLLTYIHYTGYASTLTAAHPGVSVFIPESAAGSKASVLNVDLVGERALVDAAVRQVSELMGKLNGATKDVPVDWLVHKVIQGKHAKKIRQLQESHNVLLFFPPESEEQSSILLVYDPTSPSASPSPVEKAKNVEEVERELLKWTKDTADVKSHVITVEKKWHSAVIGKSGTTLNAIIGEEKALSVKVGAEANDPSTEDVILVRGVSAEVDRAVKDILKIVEDAKNDLILSSYVVEFEIDREYVGRVVGSQGSGVNRLRESLGVKIDFADDGDDIKDAGKKRKGATQKSKITIVGRKENVEEAKRRIVSQVERLADETSEILNIPAQYHPGLIGQSGKYVIRLEDRYSVKILFPRGLSENSEGRSREHLKPDEVLVKGGKKGVAGAKSELLEAADFEKETNNIIQFTIPAPAIPRILGRGGATIKQIKDDTDTTIDLDRAEDGSGATVTCRGSKKAITAAKTAIQLIVDQVSEEATEVLTIESKFHKTLIGGGGQGLRNLIVRCGGPADVKAQAGLVKFPRPGEEPKDEVRLRGEPTLVKKLKAELEKTTADLRDRVVLGVQIPATAHSSFIGRGGRNLISFQNKFNVHVQYPGSNSYKYTGEAENAEELGDVPPEELVKVAGAREAVGEAIEHLKSQVTNAAPSESVTDTTTVPLKYYDVVTAQGAIFRTLRFIGVEAETSGQPTRSSLPTRPSSSTAPVARIDDAESTVTEAHWEIVENYTDAEEGESTWSLKGRDQASIDKAKSAIQEAIDKAKAATHVGFLTLPDRSSFPRVVGAKGSNIARLHAMTGASIHVGRENNTITITGPISSLEEAREAILKTVHGPSRQKWTH</sequence>
<dbReference type="OrthoDB" id="10027144at2759"/>
<name>A0A9P5N060_9AGAM</name>
<dbReference type="PANTHER" id="PTHR10627">
    <property type="entry name" value="SCP160"/>
    <property type="match status" value="1"/>
</dbReference>
<feature type="region of interest" description="Disordered" evidence="3">
    <location>
        <begin position="196"/>
        <end position="226"/>
    </location>
</feature>
<dbReference type="InterPro" id="IPR036612">
    <property type="entry name" value="KH_dom_type_1_sf"/>
</dbReference>
<evidence type="ECO:0000313" key="6">
    <source>
        <dbReference type="Proteomes" id="UP000759537"/>
    </source>
</evidence>
<keyword evidence="6" id="KW-1185">Reference proteome</keyword>
<organism evidence="5 6">
    <name type="scientific">Russula ochroleuca</name>
    <dbReference type="NCBI Taxonomy" id="152965"/>
    <lineage>
        <taxon>Eukaryota</taxon>
        <taxon>Fungi</taxon>
        <taxon>Dikarya</taxon>
        <taxon>Basidiomycota</taxon>
        <taxon>Agaricomycotina</taxon>
        <taxon>Agaricomycetes</taxon>
        <taxon>Russulales</taxon>
        <taxon>Russulaceae</taxon>
        <taxon>Russula</taxon>
    </lineage>
</organism>
<feature type="compositionally biased region" description="Low complexity" evidence="3">
    <location>
        <begin position="1091"/>
        <end position="1104"/>
    </location>
</feature>
<dbReference type="Proteomes" id="UP000759537">
    <property type="component" value="Unassembled WGS sequence"/>
</dbReference>
<feature type="domain" description="K Homology" evidence="4">
    <location>
        <begin position="1165"/>
        <end position="1231"/>
    </location>
</feature>
<dbReference type="CDD" id="cd00105">
    <property type="entry name" value="KH-I"/>
    <property type="match status" value="1"/>
</dbReference>
<accession>A0A9P5N060</accession>
<reference evidence="5" key="2">
    <citation type="journal article" date="2020" name="Nat. Commun.">
        <title>Large-scale genome sequencing of mycorrhizal fungi provides insights into the early evolution of symbiotic traits.</title>
        <authorList>
            <person name="Miyauchi S."/>
            <person name="Kiss E."/>
            <person name="Kuo A."/>
            <person name="Drula E."/>
            <person name="Kohler A."/>
            <person name="Sanchez-Garcia M."/>
            <person name="Morin E."/>
            <person name="Andreopoulos B."/>
            <person name="Barry K.W."/>
            <person name="Bonito G."/>
            <person name="Buee M."/>
            <person name="Carver A."/>
            <person name="Chen C."/>
            <person name="Cichocki N."/>
            <person name="Clum A."/>
            <person name="Culley D."/>
            <person name="Crous P.W."/>
            <person name="Fauchery L."/>
            <person name="Girlanda M."/>
            <person name="Hayes R.D."/>
            <person name="Keri Z."/>
            <person name="LaButti K."/>
            <person name="Lipzen A."/>
            <person name="Lombard V."/>
            <person name="Magnuson J."/>
            <person name="Maillard F."/>
            <person name="Murat C."/>
            <person name="Nolan M."/>
            <person name="Ohm R.A."/>
            <person name="Pangilinan J."/>
            <person name="Pereira M.F."/>
            <person name="Perotto S."/>
            <person name="Peter M."/>
            <person name="Pfister S."/>
            <person name="Riley R."/>
            <person name="Sitrit Y."/>
            <person name="Stielow J.B."/>
            <person name="Szollosi G."/>
            <person name="Zifcakova L."/>
            <person name="Stursova M."/>
            <person name="Spatafora J.W."/>
            <person name="Tedersoo L."/>
            <person name="Vaario L.M."/>
            <person name="Yamada A."/>
            <person name="Yan M."/>
            <person name="Wang P."/>
            <person name="Xu J."/>
            <person name="Bruns T."/>
            <person name="Baldrian P."/>
            <person name="Vilgalys R."/>
            <person name="Dunand C."/>
            <person name="Henrissat B."/>
            <person name="Grigoriev I.V."/>
            <person name="Hibbett D."/>
            <person name="Nagy L.G."/>
            <person name="Martin F.M."/>
        </authorList>
    </citation>
    <scope>NUCLEOTIDE SEQUENCE</scope>
    <source>
        <strain evidence="5">Prilba</strain>
    </source>
</reference>
<protein>
    <submittedName>
        <fullName evidence="5">SCP160 protein</fullName>
    </submittedName>
</protein>
<feature type="domain" description="K Homology" evidence="4">
    <location>
        <begin position="637"/>
        <end position="718"/>
    </location>
</feature>
<feature type="domain" description="K Homology" evidence="4">
    <location>
        <begin position="961"/>
        <end position="1046"/>
    </location>
</feature>
<feature type="compositionally biased region" description="Low complexity" evidence="3">
    <location>
        <begin position="204"/>
        <end position="215"/>
    </location>
</feature>
<dbReference type="InterPro" id="IPR004087">
    <property type="entry name" value="KH_dom"/>
</dbReference>
<gene>
    <name evidence="5" type="ORF">DFH94DRAFT_730501</name>
</gene>
<dbReference type="Pfam" id="PF00013">
    <property type="entry name" value="KH_1"/>
    <property type="match status" value="7"/>
</dbReference>
<feature type="domain" description="K Homology" evidence="4">
    <location>
        <begin position="722"/>
        <end position="801"/>
    </location>
</feature>
<dbReference type="GO" id="GO:0005737">
    <property type="term" value="C:cytoplasm"/>
    <property type="evidence" value="ECO:0007669"/>
    <property type="project" value="TreeGrafter"/>
</dbReference>
<dbReference type="GO" id="GO:0003729">
    <property type="term" value="F:mRNA binding"/>
    <property type="evidence" value="ECO:0007669"/>
    <property type="project" value="TreeGrafter"/>
</dbReference>
<dbReference type="EMBL" id="WHVB01000005">
    <property type="protein sequence ID" value="KAF8482908.1"/>
    <property type="molecule type" value="Genomic_DNA"/>
</dbReference>
<dbReference type="PROSITE" id="PS50084">
    <property type="entry name" value="KH_TYPE_1"/>
    <property type="match status" value="8"/>
</dbReference>
<feature type="domain" description="K Homology" evidence="4">
    <location>
        <begin position="152"/>
        <end position="251"/>
    </location>
</feature>
<dbReference type="SMART" id="SM00322">
    <property type="entry name" value="KH"/>
    <property type="match status" value="9"/>
</dbReference>
<dbReference type="PANTHER" id="PTHR10627:SF31">
    <property type="entry name" value="DODECA-SATELLITE-BINDING PROTEIN 1, ISOFORM A"/>
    <property type="match status" value="1"/>
</dbReference>
<comment type="caution">
    <text evidence="5">The sequence shown here is derived from an EMBL/GenBank/DDBJ whole genome shotgun (WGS) entry which is preliminary data.</text>
</comment>
<feature type="domain" description="K Homology" evidence="4">
    <location>
        <begin position="879"/>
        <end position="957"/>
    </location>
</feature>
<feature type="domain" description="K Homology" evidence="4">
    <location>
        <begin position="556"/>
        <end position="628"/>
    </location>
</feature>
<dbReference type="SUPFAM" id="SSF54791">
    <property type="entry name" value="Eukaryotic type KH-domain (KH-domain type I)"/>
    <property type="match status" value="7"/>
</dbReference>
<feature type="region of interest" description="Disordered" evidence="3">
    <location>
        <begin position="1087"/>
        <end position="1106"/>
    </location>
</feature>
<keyword evidence="2" id="KW-0694">RNA-binding</keyword>
<dbReference type="AlphaFoldDB" id="A0A9P5N060"/>
<dbReference type="Gene3D" id="3.30.1370.10">
    <property type="entry name" value="K Homology domain, type 1"/>
    <property type="match status" value="8"/>
</dbReference>
<dbReference type="InterPro" id="IPR004088">
    <property type="entry name" value="KH_dom_type_1"/>
</dbReference>
<evidence type="ECO:0000256" key="1">
    <source>
        <dbReference type="ARBA" id="ARBA00022737"/>
    </source>
</evidence>
<proteinExistence type="predicted"/>
<evidence type="ECO:0000256" key="2">
    <source>
        <dbReference type="PROSITE-ProRule" id="PRU00117"/>
    </source>
</evidence>
<evidence type="ECO:0000259" key="4">
    <source>
        <dbReference type="SMART" id="SM00322"/>
    </source>
</evidence>
<dbReference type="CDD" id="cd22408">
    <property type="entry name" value="KH-I_Vigilin_rpt4"/>
    <property type="match status" value="1"/>
</dbReference>
<keyword evidence="1" id="KW-0677">Repeat</keyword>
<evidence type="ECO:0000256" key="3">
    <source>
        <dbReference type="SAM" id="MobiDB-lite"/>
    </source>
</evidence>
<feature type="domain" description="K Homology" evidence="4">
    <location>
        <begin position="806"/>
        <end position="875"/>
    </location>
</feature>
<feature type="domain" description="K Homology" evidence="4">
    <location>
        <begin position="471"/>
        <end position="549"/>
    </location>
</feature>
<reference evidence="5" key="1">
    <citation type="submission" date="2019-10" db="EMBL/GenBank/DDBJ databases">
        <authorList>
            <consortium name="DOE Joint Genome Institute"/>
            <person name="Kuo A."/>
            <person name="Miyauchi S."/>
            <person name="Kiss E."/>
            <person name="Drula E."/>
            <person name="Kohler A."/>
            <person name="Sanchez-Garcia M."/>
            <person name="Andreopoulos B."/>
            <person name="Barry K.W."/>
            <person name="Bonito G."/>
            <person name="Buee M."/>
            <person name="Carver A."/>
            <person name="Chen C."/>
            <person name="Cichocki N."/>
            <person name="Clum A."/>
            <person name="Culley D."/>
            <person name="Crous P.W."/>
            <person name="Fauchery L."/>
            <person name="Girlanda M."/>
            <person name="Hayes R."/>
            <person name="Keri Z."/>
            <person name="LaButti K."/>
            <person name="Lipzen A."/>
            <person name="Lombard V."/>
            <person name="Magnuson J."/>
            <person name="Maillard F."/>
            <person name="Morin E."/>
            <person name="Murat C."/>
            <person name="Nolan M."/>
            <person name="Ohm R."/>
            <person name="Pangilinan J."/>
            <person name="Pereira M."/>
            <person name="Perotto S."/>
            <person name="Peter M."/>
            <person name="Riley R."/>
            <person name="Sitrit Y."/>
            <person name="Stielow B."/>
            <person name="Szollosi G."/>
            <person name="Zifcakova L."/>
            <person name="Stursova M."/>
            <person name="Spatafora J.W."/>
            <person name="Tedersoo L."/>
            <person name="Vaario L.-M."/>
            <person name="Yamada A."/>
            <person name="Yan M."/>
            <person name="Wang P."/>
            <person name="Xu J."/>
            <person name="Bruns T."/>
            <person name="Baldrian P."/>
            <person name="Vilgalys R."/>
            <person name="Henrissat B."/>
            <person name="Grigoriev I.V."/>
            <person name="Hibbett D."/>
            <person name="Nagy L.G."/>
            <person name="Martin F.M."/>
        </authorList>
    </citation>
    <scope>NUCLEOTIDE SEQUENCE</scope>
    <source>
        <strain evidence="5">Prilba</strain>
    </source>
</reference>